<dbReference type="InterPro" id="IPR001073">
    <property type="entry name" value="C1q_dom"/>
</dbReference>
<dbReference type="EMBL" id="JAGJCB010000018">
    <property type="protein sequence ID" value="MBP0905157.1"/>
    <property type="molecule type" value="Genomic_DNA"/>
</dbReference>
<feature type="chain" id="PRO_5045486720" description="C1q domain-containing protein" evidence="1">
    <location>
        <begin position="18"/>
        <end position="224"/>
    </location>
</feature>
<evidence type="ECO:0000313" key="4">
    <source>
        <dbReference type="Proteomes" id="UP000670776"/>
    </source>
</evidence>
<dbReference type="Gene3D" id="2.60.120.40">
    <property type="match status" value="1"/>
</dbReference>
<dbReference type="RefSeq" id="WP_209656042.1">
    <property type="nucleotide sequence ID" value="NZ_JAGJCB010000018.1"/>
</dbReference>
<protein>
    <recommendedName>
        <fullName evidence="2">C1q domain-containing protein</fullName>
    </recommendedName>
</protein>
<feature type="signal peptide" evidence="1">
    <location>
        <begin position="1"/>
        <end position="17"/>
    </location>
</feature>
<feature type="domain" description="C1q" evidence="2">
    <location>
        <begin position="96"/>
        <end position="198"/>
    </location>
</feature>
<sequence length="224" mass="24068">MMNKIIFFLLFTPTLFAQVGIGITTPTATLDVNGTVRIRSTTNETDVDVINDSILVVSKSGNINSVKGVDIINATLPSMVRASFSSGGNISHNIVSGSSIIKFNNELTDYNNEFDTATNTFTAKQDGIYSISAQIKLNSSISVSTNFGLGIYKNNVLIAEQNFLSVVVSILSVNINVSPPIRYISTILDLASNDTITFKVSSTLATVNILGTSSDSYCAIYQLR</sequence>
<dbReference type="Pfam" id="PF00386">
    <property type="entry name" value="C1q"/>
    <property type="match status" value="1"/>
</dbReference>
<evidence type="ECO:0000256" key="1">
    <source>
        <dbReference type="SAM" id="SignalP"/>
    </source>
</evidence>
<proteinExistence type="predicted"/>
<keyword evidence="1" id="KW-0732">Signal</keyword>
<evidence type="ECO:0000313" key="3">
    <source>
        <dbReference type="EMBL" id="MBP0905157.1"/>
    </source>
</evidence>
<gene>
    <name evidence="3" type="ORF">J8H85_15095</name>
</gene>
<reference evidence="3 4" key="1">
    <citation type="submission" date="2021-04" db="EMBL/GenBank/DDBJ databases">
        <title>Mariniflexile gromovii gen. nov., sp. nov., a gliding bacterium isolated from the sea urchin Strongylocentrotus intermedius.</title>
        <authorList>
            <person name="Ko S."/>
            <person name="Le V."/>
            <person name="Ahn C.-Y."/>
            <person name="Oh H.-M."/>
        </authorList>
    </citation>
    <scope>NUCLEOTIDE SEQUENCE [LARGE SCALE GENOMIC DNA]</scope>
    <source>
        <strain evidence="3 4">KCTC 12570</strain>
    </source>
</reference>
<dbReference type="SUPFAM" id="SSF49842">
    <property type="entry name" value="TNF-like"/>
    <property type="match status" value="1"/>
</dbReference>
<comment type="caution">
    <text evidence="3">The sequence shown here is derived from an EMBL/GenBank/DDBJ whole genome shotgun (WGS) entry which is preliminary data.</text>
</comment>
<keyword evidence="4" id="KW-1185">Reference proteome</keyword>
<accession>A0ABS4BYQ0</accession>
<dbReference type="InterPro" id="IPR008983">
    <property type="entry name" value="Tumour_necrosis_fac-like_dom"/>
</dbReference>
<evidence type="ECO:0000259" key="2">
    <source>
        <dbReference type="Pfam" id="PF00386"/>
    </source>
</evidence>
<name>A0ABS4BYQ0_9FLAO</name>
<dbReference type="Proteomes" id="UP000670776">
    <property type="component" value="Unassembled WGS sequence"/>
</dbReference>
<organism evidence="3 4">
    <name type="scientific">Mariniflexile gromovii</name>
    <dbReference type="NCBI Taxonomy" id="362523"/>
    <lineage>
        <taxon>Bacteria</taxon>
        <taxon>Pseudomonadati</taxon>
        <taxon>Bacteroidota</taxon>
        <taxon>Flavobacteriia</taxon>
        <taxon>Flavobacteriales</taxon>
        <taxon>Flavobacteriaceae</taxon>
        <taxon>Mariniflexile</taxon>
    </lineage>
</organism>